<sequence length="225" mass="25908">MKLKKWLPLIILAVLKGLVTISVLGGLGLIVCGLSKNSREWIEKNRVADIYKVYPTKNPEDLFKVFPDGFGIRQSYTGKNGVTYELNVEGDPDTKKISGDLVKDPIGENKKVSDVSVEGKHYVFSDSNARTYWPIDSFLFQHWSLNQEYVNNLKNTYHGFNTQNGSFSLEYKLSDSDINNFLSLKDEEIKKFEISGSGEDYYERILYFKFTNKIEFFETIDKYSK</sequence>
<dbReference type="STRING" id="764298.STRMA_1257"/>
<organism evidence="2 3">
    <name type="scientific">Streptococcus macacae NCTC 11558</name>
    <dbReference type="NCBI Taxonomy" id="764298"/>
    <lineage>
        <taxon>Bacteria</taxon>
        <taxon>Bacillati</taxon>
        <taxon>Bacillota</taxon>
        <taxon>Bacilli</taxon>
        <taxon>Lactobacillales</taxon>
        <taxon>Streptococcaceae</taxon>
        <taxon>Streptococcus</taxon>
    </lineage>
</organism>
<feature type="transmembrane region" description="Helical" evidence="1">
    <location>
        <begin position="6"/>
        <end position="34"/>
    </location>
</feature>
<keyword evidence="3" id="KW-1185">Reference proteome</keyword>
<reference evidence="2 3" key="1">
    <citation type="journal article" date="2014" name="Int. J. Syst. Evol. Microbiol.">
        <title>Phylogenomics and the dynamic genome evolution of the genus Streptococcus.</title>
        <authorList>
            <consortium name="The Broad Institute Genome Sequencing Platform"/>
            <person name="Richards V.P."/>
            <person name="Palmer S.R."/>
            <person name="Pavinski Bitar P.D."/>
            <person name="Qin X."/>
            <person name="Weinstock G.M."/>
            <person name="Highlander S.K."/>
            <person name="Town C.D."/>
            <person name="Burne R.A."/>
            <person name="Stanhope M.J."/>
        </authorList>
    </citation>
    <scope>NUCLEOTIDE SEQUENCE [LARGE SCALE GENOMIC DNA]</scope>
    <source>
        <strain evidence="2 3">NCTC 11558</strain>
    </source>
</reference>
<evidence type="ECO:0000313" key="3">
    <source>
        <dbReference type="Proteomes" id="UP000003573"/>
    </source>
</evidence>
<keyword evidence="1" id="KW-0472">Membrane</keyword>
<protein>
    <recommendedName>
        <fullName evidence="4">Lipoprotein</fullName>
    </recommendedName>
</protein>
<dbReference type="EMBL" id="AEUW02000001">
    <property type="protein sequence ID" value="EHJ52067.1"/>
    <property type="molecule type" value="Genomic_DNA"/>
</dbReference>
<keyword evidence="1" id="KW-1133">Transmembrane helix</keyword>
<dbReference type="AlphaFoldDB" id="G5JWW0"/>
<evidence type="ECO:0008006" key="4">
    <source>
        <dbReference type="Google" id="ProtNLM"/>
    </source>
</evidence>
<evidence type="ECO:0000313" key="2">
    <source>
        <dbReference type="EMBL" id="EHJ52067.1"/>
    </source>
</evidence>
<dbReference type="Proteomes" id="UP000003573">
    <property type="component" value="Unassembled WGS sequence"/>
</dbReference>
<gene>
    <name evidence="2" type="ORF">STRMA_1257</name>
</gene>
<comment type="caution">
    <text evidence="2">The sequence shown here is derived from an EMBL/GenBank/DDBJ whole genome shotgun (WGS) entry which is preliminary data.</text>
</comment>
<keyword evidence="1" id="KW-0812">Transmembrane</keyword>
<proteinExistence type="predicted"/>
<dbReference type="RefSeq" id="WP_003079709.1">
    <property type="nucleotide sequence ID" value="NZ_AEUW02000001.1"/>
</dbReference>
<dbReference type="OrthoDB" id="2237157at2"/>
<name>G5JWW0_9STRE</name>
<evidence type="ECO:0000256" key="1">
    <source>
        <dbReference type="SAM" id="Phobius"/>
    </source>
</evidence>
<accession>G5JWW0</accession>